<dbReference type="InterPro" id="IPR000620">
    <property type="entry name" value="EamA_dom"/>
</dbReference>
<dbReference type="Pfam" id="PF00892">
    <property type="entry name" value="EamA"/>
    <property type="match status" value="2"/>
</dbReference>
<evidence type="ECO:0000256" key="1">
    <source>
        <dbReference type="ARBA" id="ARBA00004141"/>
    </source>
</evidence>
<feature type="transmembrane region" description="Helical" evidence="6">
    <location>
        <begin position="158"/>
        <end position="177"/>
    </location>
</feature>
<keyword evidence="9" id="KW-1185">Reference proteome</keyword>
<feature type="transmembrane region" description="Helical" evidence="6">
    <location>
        <begin position="12"/>
        <end position="34"/>
    </location>
</feature>
<reference evidence="8 9" key="1">
    <citation type="submission" date="2019-11" db="EMBL/GenBank/DDBJ databases">
        <title>Comparative genomics of hydrocarbon-degrading Desulfosarcina strains.</title>
        <authorList>
            <person name="Watanabe M."/>
            <person name="Kojima H."/>
            <person name="Fukui M."/>
        </authorList>
    </citation>
    <scope>NUCLEOTIDE SEQUENCE [LARGE SCALE GENOMIC DNA]</scope>
    <source>
        <strain evidence="8 9">PL12</strain>
    </source>
</reference>
<feature type="transmembrane region" description="Helical" evidence="6">
    <location>
        <begin position="227"/>
        <end position="244"/>
    </location>
</feature>
<accession>A0A5K7YQZ3</accession>
<gene>
    <name evidence="8" type="ORF">DSCA_61420</name>
</gene>
<keyword evidence="4 6" id="KW-1133">Transmembrane helix</keyword>
<protein>
    <submittedName>
        <fullName evidence="8">Membrane protein</fullName>
    </submittedName>
</protein>
<dbReference type="SUPFAM" id="SSF103481">
    <property type="entry name" value="Multidrug resistance efflux transporter EmrE"/>
    <property type="match status" value="2"/>
</dbReference>
<keyword evidence="5 6" id="KW-0472">Membrane</keyword>
<feature type="transmembrane region" description="Helical" evidence="6">
    <location>
        <begin position="256"/>
        <end position="273"/>
    </location>
</feature>
<sequence length="311" mass="33081">MTHPEPTPMLSTYLKLLMTAVFWGGTFISGRMLAESVAPFSAAFFRFLFAAVCLYAIIWRRQGKIPGLEKQQILPVVLLGLTGVFAYNAFFFSGLKLVAASRASIIIANNPIVISALSMLFFKEFLSPAKILGILISVAGAITAISGGDPLALFSGGIGRGDLFIFGCVISWSAYSLLGKRVMRDLSPLTAVSHSAAVGVLALLIPACVEGMPTSAPGYSLADWGNLAYLGWFGTVLGFVWYYEGIRVVGPSRASLFINFVPISAICLANLILNEPLTPSLLVGAVLVIGGVTLNHLPVPGFHRARLKAPS</sequence>
<evidence type="ECO:0000313" key="8">
    <source>
        <dbReference type="EMBL" id="BBO72212.1"/>
    </source>
</evidence>
<feature type="transmembrane region" description="Helical" evidence="6">
    <location>
        <begin position="40"/>
        <end position="60"/>
    </location>
</feature>
<evidence type="ECO:0000256" key="3">
    <source>
        <dbReference type="ARBA" id="ARBA00022692"/>
    </source>
</evidence>
<dbReference type="EMBL" id="AP021874">
    <property type="protein sequence ID" value="BBO72212.1"/>
    <property type="molecule type" value="Genomic_DNA"/>
</dbReference>
<feature type="transmembrane region" description="Helical" evidence="6">
    <location>
        <begin position="103"/>
        <end position="122"/>
    </location>
</feature>
<feature type="transmembrane region" description="Helical" evidence="6">
    <location>
        <begin position="279"/>
        <end position="299"/>
    </location>
</feature>
<evidence type="ECO:0000256" key="2">
    <source>
        <dbReference type="ARBA" id="ARBA00007362"/>
    </source>
</evidence>
<comment type="subcellular location">
    <subcellularLocation>
        <location evidence="1">Membrane</location>
        <topology evidence="1">Multi-pass membrane protein</topology>
    </subcellularLocation>
</comment>
<dbReference type="KEGG" id="dalk:DSCA_61420"/>
<organism evidence="8 9">
    <name type="scientific">Desulfosarcina alkanivorans</name>
    <dbReference type="NCBI Taxonomy" id="571177"/>
    <lineage>
        <taxon>Bacteria</taxon>
        <taxon>Pseudomonadati</taxon>
        <taxon>Thermodesulfobacteriota</taxon>
        <taxon>Desulfobacteria</taxon>
        <taxon>Desulfobacterales</taxon>
        <taxon>Desulfosarcinaceae</taxon>
        <taxon>Desulfosarcina</taxon>
    </lineage>
</organism>
<feature type="transmembrane region" description="Helical" evidence="6">
    <location>
        <begin position="129"/>
        <end position="146"/>
    </location>
</feature>
<dbReference type="PANTHER" id="PTHR32322">
    <property type="entry name" value="INNER MEMBRANE TRANSPORTER"/>
    <property type="match status" value="1"/>
</dbReference>
<dbReference type="GO" id="GO:0016020">
    <property type="term" value="C:membrane"/>
    <property type="evidence" value="ECO:0007669"/>
    <property type="project" value="UniProtKB-SubCell"/>
</dbReference>
<dbReference type="PANTHER" id="PTHR32322:SF2">
    <property type="entry name" value="EAMA DOMAIN-CONTAINING PROTEIN"/>
    <property type="match status" value="1"/>
</dbReference>
<evidence type="ECO:0000256" key="4">
    <source>
        <dbReference type="ARBA" id="ARBA00022989"/>
    </source>
</evidence>
<keyword evidence="3 6" id="KW-0812">Transmembrane</keyword>
<evidence type="ECO:0000313" key="9">
    <source>
        <dbReference type="Proteomes" id="UP000427906"/>
    </source>
</evidence>
<dbReference type="InterPro" id="IPR050638">
    <property type="entry name" value="AA-Vitamin_Transporters"/>
</dbReference>
<evidence type="ECO:0000256" key="5">
    <source>
        <dbReference type="ARBA" id="ARBA00023136"/>
    </source>
</evidence>
<feature type="transmembrane region" description="Helical" evidence="6">
    <location>
        <begin position="189"/>
        <end position="207"/>
    </location>
</feature>
<feature type="domain" description="EamA" evidence="7">
    <location>
        <begin position="160"/>
        <end position="294"/>
    </location>
</feature>
<dbReference type="InterPro" id="IPR037185">
    <property type="entry name" value="EmrE-like"/>
</dbReference>
<dbReference type="Proteomes" id="UP000427906">
    <property type="component" value="Chromosome"/>
</dbReference>
<proteinExistence type="inferred from homology"/>
<feature type="domain" description="EamA" evidence="7">
    <location>
        <begin position="12"/>
        <end position="143"/>
    </location>
</feature>
<evidence type="ECO:0000256" key="6">
    <source>
        <dbReference type="SAM" id="Phobius"/>
    </source>
</evidence>
<comment type="similarity">
    <text evidence="2">Belongs to the EamA transporter family.</text>
</comment>
<feature type="transmembrane region" description="Helical" evidence="6">
    <location>
        <begin position="72"/>
        <end position="91"/>
    </location>
</feature>
<evidence type="ECO:0000259" key="7">
    <source>
        <dbReference type="Pfam" id="PF00892"/>
    </source>
</evidence>
<name>A0A5K7YQZ3_9BACT</name>
<dbReference type="AlphaFoldDB" id="A0A5K7YQZ3"/>